<feature type="region of interest" description="Disordered" evidence="2">
    <location>
        <begin position="1712"/>
        <end position="1794"/>
    </location>
</feature>
<dbReference type="InterPro" id="IPR013087">
    <property type="entry name" value="Znf_C2H2_type"/>
</dbReference>
<feature type="compositionally biased region" description="Low complexity" evidence="2">
    <location>
        <begin position="2053"/>
        <end position="2065"/>
    </location>
</feature>
<feature type="region of interest" description="Disordered" evidence="2">
    <location>
        <begin position="720"/>
        <end position="762"/>
    </location>
</feature>
<comment type="caution">
    <text evidence="4">The sequence shown here is derived from an EMBL/GenBank/DDBJ whole genome shotgun (WGS) entry which is preliminary data.</text>
</comment>
<feature type="region of interest" description="Disordered" evidence="2">
    <location>
        <begin position="1"/>
        <end position="23"/>
    </location>
</feature>
<feature type="compositionally biased region" description="Low complexity" evidence="2">
    <location>
        <begin position="390"/>
        <end position="401"/>
    </location>
</feature>
<feature type="coiled-coil region" evidence="1">
    <location>
        <begin position="672"/>
        <end position="699"/>
    </location>
</feature>
<feature type="compositionally biased region" description="Pro residues" evidence="2">
    <location>
        <begin position="1890"/>
        <end position="1899"/>
    </location>
</feature>
<feature type="coiled-coil region" evidence="1">
    <location>
        <begin position="1470"/>
        <end position="1569"/>
    </location>
</feature>
<accession>A0A250X519</accession>
<feature type="region of interest" description="Disordered" evidence="2">
    <location>
        <begin position="2372"/>
        <end position="2400"/>
    </location>
</feature>
<feature type="compositionally biased region" description="Low complexity" evidence="2">
    <location>
        <begin position="652"/>
        <end position="663"/>
    </location>
</feature>
<feature type="region of interest" description="Disordered" evidence="2">
    <location>
        <begin position="804"/>
        <end position="844"/>
    </location>
</feature>
<feature type="region of interest" description="Disordered" evidence="2">
    <location>
        <begin position="2097"/>
        <end position="2141"/>
    </location>
</feature>
<evidence type="ECO:0000313" key="4">
    <source>
        <dbReference type="EMBL" id="GAX78187.1"/>
    </source>
</evidence>
<proteinExistence type="predicted"/>
<feature type="compositionally biased region" description="Low complexity" evidence="2">
    <location>
        <begin position="2390"/>
        <end position="2400"/>
    </location>
</feature>
<feature type="region of interest" description="Disordered" evidence="2">
    <location>
        <begin position="1885"/>
        <end position="2082"/>
    </location>
</feature>
<name>A0A250X519_9CHLO</name>
<feature type="compositionally biased region" description="Low complexity" evidence="2">
    <location>
        <begin position="2372"/>
        <end position="2381"/>
    </location>
</feature>
<feature type="region of interest" description="Disordered" evidence="2">
    <location>
        <begin position="1381"/>
        <end position="1406"/>
    </location>
</feature>
<dbReference type="Pfam" id="PF04780">
    <property type="entry name" value="DUF629"/>
    <property type="match status" value="1"/>
</dbReference>
<dbReference type="PANTHER" id="PTHR48125:SF10">
    <property type="entry name" value="OS12G0136300 PROTEIN"/>
    <property type="match status" value="1"/>
</dbReference>
<dbReference type="InterPro" id="IPR006865">
    <property type="entry name" value="DUF629"/>
</dbReference>
<protein>
    <recommendedName>
        <fullName evidence="3">C2H2-type domain-containing protein</fullName>
    </recommendedName>
</protein>
<feature type="region of interest" description="Disordered" evidence="2">
    <location>
        <begin position="2609"/>
        <end position="2645"/>
    </location>
</feature>
<organism evidence="4 5">
    <name type="scientific">Chlamydomonas eustigma</name>
    <dbReference type="NCBI Taxonomy" id="1157962"/>
    <lineage>
        <taxon>Eukaryota</taxon>
        <taxon>Viridiplantae</taxon>
        <taxon>Chlorophyta</taxon>
        <taxon>core chlorophytes</taxon>
        <taxon>Chlorophyceae</taxon>
        <taxon>CS clade</taxon>
        <taxon>Chlamydomonadales</taxon>
        <taxon>Chlamydomonadaceae</taxon>
        <taxon>Chlamydomonas</taxon>
    </lineage>
</organism>
<evidence type="ECO:0000259" key="3">
    <source>
        <dbReference type="PROSITE" id="PS00028"/>
    </source>
</evidence>
<feature type="region of interest" description="Disordered" evidence="2">
    <location>
        <begin position="634"/>
        <end position="663"/>
    </location>
</feature>
<feature type="compositionally biased region" description="Polar residues" evidence="2">
    <location>
        <begin position="725"/>
        <end position="738"/>
    </location>
</feature>
<feature type="compositionally biased region" description="Polar residues" evidence="2">
    <location>
        <begin position="2100"/>
        <end position="2129"/>
    </location>
</feature>
<evidence type="ECO:0000313" key="5">
    <source>
        <dbReference type="Proteomes" id="UP000232323"/>
    </source>
</evidence>
<feature type="compositionally biased region" description="Low complexity" evidence="2">
    <location>
        <begin position="430"/>
        <end position="443"/>
    </location>
</feature>
<feature type="domain" description="C2H2-type" evidence="3">
    <location>
        <begin position="532"/>
        <end position="553"/>
    </location>
</feature>
<feature type="compositionally biased region" description="Basic residues" evidence="2">
    <location>
        <begin position="444"/>
        <end position="453"/>
    </location>
</feature>
<feature type="region of interest" description="Disordered" evidence="2">
    <location>
        <begin position="2334"/>
        <end position="2353"/>
    </location>
</feature>
<feature type="compositionally biased region" description="Low complexity" evidence="2">
    <location>
        <begin position="1912"/>
        <end position="1939"/>
    </location>
</feature>
<feature type="compositionally biased region" description="Polar residues" evidence="2">
    <location>
        <begin position="2066"/>
        <end position="2076"/>
    </location>
</feature>
<feature type="compositionally biased region" description="Gly residues" evidence="2">
    <location>
        <begin position="1726"/>
        <end position="1736"/>
    </location>
</feature>
<feature type="compositionally biased region" description="Basic and acidic residues" evidence="2">
    <location>
        <begin position="409"/>
        <end position="429"/>
    </location>
</feature>
<dbReference type="EMBL" id="BEGY01000030">
    <property type="protein sequence ID" value="GAX78187.1"/>
    <property type="molecule type" value="Genomic_DNA"/>
</dbReference>
<keyword evidence="5" id="KW-1185">Reference proteome</keyword>
<dbReference type="STRING" id="1157962.A0A250X519"/>
<feature type="compositionally biased region" description="Pro residues" evidence="2">
    <location>
        <begin position="2043"/>
        <end position="2052"/>
    </location>
</feature>
<feature type="compositionally biased region" description="Polar residues" evidence="2">
    <location>
        <begin position="2008"/>
        <end position="2024"/>
    </location>
</feature>
<feature type="compositionally biased region" description="Polar residues" evidence="2">
    <location>
        <begin position="1394"/>
        <end position="1403"/>
    </location>
</feature>
<reference evidence="4 5" key="1">
    <citation type="submission" date="2017-08" db="EMBL/GenBank/DDBJ databases">
        <title>Acidophilic green algal genome provides insights into adaptation to an acidic environment.</title>
        <authorList>
            <person name="Hirooka S."/>
            <person name="Hirose Y."/>
            <person name="Kanesaki Y."/>
            <person name="Higuchi S."/>
            <person name="Fujiwara T."/>
            <person name="Onuma R."/>
            <person name="Era A."/>
            <person name="Ohbayashi R."/>
            <person name="Uzuka A."/>
            <person name="Nozaki H."/>
            <person name="Yoshikawa H."/>
            <person name="Miyagishima S.Y."/>
        </authorList>
    </citation>
    <scope>NUCLEOTIDE SEQUENCE [LARGE SCALE GENOMIC DNA]</scope>
    <source>
        <strain evidence="4 5">NIES-2499</strain>
    </source>
</reference>
<dbReference type="Proteomes" id="UP000232323">
    <property type="component" value="Unassembled WGS sequence"/>
</dbReference>
<keyword evidence="1" id="KW-0175">Coiled coil</keyword>
<feature type="region of interest" description="Disordered" evidence="2">
    <location>
        <begin position="2251"/>
        <end position="2275"/>
    </location>
</feature>
<feature type="region of interest" description="Disordered" evidence="2">
    <location>
        <begin position="377"/>
        <end position="466"/>
    </location>
</feature>
<feature type="compositionally biased region" description="Basic and acidic residues" evidence="2">
    <location>
        <begin position="1754"/>
        <end position="1794"/>
    </location>
</feature>
<evidence type="ECO:0000256" key="1">
    <source>
        <dbReference type="SAM" id="Coils"/>
    </source>
</evidence>
<evidence type="ECO:0000256" key="2">
    <source>
        <dbReference type="SAM" id="MobiDB-lite"/>
    </source>
</evidence>
<feature type="compositionally biased region" description="Low complexity" evidence="2">
    <location>
        <begin position="2253"/>
        <end position="2268"/>
    </location>
</feature>
<dbReference type="PANTHER" id="PTHR48125">
    <property type="entry name" value="LP07818P1"/>
    <property type="match status" value="1"/>
</dbReference>
<feature type="coiled-coil region" evidence="1">
    <location>
        <begin position="335"/>
        <end position="365"/>
    </location>
</feature>
<dbReference type="PROSITE" id="PS00028">
    <property type="entry name" value="ZINC_FINGER_C2H2_1"/>
    <property type="match status" value="1"/>
</dbReference>
<feature type="coiled-coil region" evidence="1">
    <location>
        <begin position="1334"/>
        <end position="1364"/>
    </location>
</feature>
<gene>
    <name evidence="4" type="ORF">CEUSTIGMA_g5629.t1</name>
</gene>
<feature type="compositionally biased region" description="Polar residues" evidence="2">
    <location>
        <begin position="817"/>
        <end position="834"/>
    </location>
</feature>
<sequence>MTKSKMKSTPSLPEGGTSTGQEIGNANFNGFDLKIASDCALVLKDWAKGQRAKAKKALLKMGKEFPGSYLPHRYLARVLYHEAAVLESTEIGGNKPSEQRLQLLKEALEAACAATELNPHSLSSAALRATCVVNVLVEESSLFGNKGQQGDRLSDSRCQRIKQEFKDALSACSRALTSKNPTLIEPVISIADGTSQTCDPCCLRVQDQILSWCKEERWDRIAQEKRSVLSCMTQVLESCYTLLDSTQIPVDGIVRLLQHILRPQQQEMQMWASQLLLGKGMSLEDLQKKFETQAAVAELLKMLRPNGGGDQTLPSSAAAALLRSQVLPQQIQHQLQQQQQQLQILQQQQQQMIQQQQQLQQLQQQTTAQSSQVLITSGTDTTPGVRDSLQAQSQQQQQQQQNLYAPRPLRPEPYEDLSIERDWETEKDPSNSSAVHSNHNSNSHNKRKGKRQQKSTGSERSKHRSKYERYMDVEAFWKSTTPEQRRELLRVPMSTLLYAVRQDHGAEAAEEVCEGLVLLREQGNSCARYWACPVCDQRFSTSKDYMAHVEMIHEELAVQDDRYVMCAKCQSEAVGMYYTSTKTPGYNICFRCYQGDLRAICPPDDVTDYEKVFPPSTAKSRRAWSDASDFISTRDSFSGSEEGEVPHHPHNHASPGHAAGAVSGHGGVSELLLQNQQKLLQLQAQLAQQQQAVQNIQAAGASFANALNLSAEASSSWSGADEAVSSATQGPDGTTFSGPANKADGSSSSSSSQVSLTQRKNGDRDLSIQALQAAGGNVVKGVSLVTPSRPVTPLPLPSVATPVAAPSPPSLGMERSLSGSGVTSAKLKQQQHVRSGSKGSGDLTEMSKAIIAGKVGNKKLAEDASSNGGLFKSWWPQRLWASEKEKGGKPFGEAVQVESVRDAASVKAGHEVVAGKVAGLTHGMDSSATAPARDGKLQLPPTPEVVQAGGPGLGAAVSGGGDMEGDLGSEGEDGDGLSIASGVSLEDSDSVGDEAGDFSGELREVIQLVEEVMRRMREIYGVDREIGDMALGSITQFVYRKLSTMLDKIAPQEEAPVVRHCLDEFMDQPSCVFQKPDVLRAVLGCLPFRDLQMVLAYVVRQHGDAMARAEEGGSEGSSCGLDGEEDEEGLEELEDEEEELAGASLFQVEVEDEALFDHIIAEAWNCDDDGEGNEMCLRAADNGQIFSTDMPHRKGSTSHGFVNKEIGNIVVVTGELQEMMALAGLRSSDLMGGPGRVKRLDPYLVVSDWWSEHLAFRAKKDSGTATPRDGGAAAAAPGPTGDVDGTVLKWVYGKIVSQLAEDFAAKQRELRLSRDRETTVLELYEDVAYAWRSLQATTDKRNRLEELRRNARSQFALVKQLEEEKNLCTLQQAKEFLAAVNDAQHQSSPPPTQEPGSAVQQPGQQPPYLYSCEQAVDVVRRHQALAQEPSQRYARALLDRQLSVLLLSEAMLLAESEEANRAKLSSEELLKKNRHEAKEVEAEYARVESEGPASHRKKDVLDKATKEAEHRERLQDLLSRLTALNERISAEEANRHKAADRLADAERELEAVRSQLRQHATRKKHLEDVCAQLDCPLPSGPEAQGSTADLEWRAQRLECLMYRVLWVSEAVLNLRDQYSPHSGGPHYELFIKATNWAKNLAEDYDDQIKSWLTELEKLRRKVRDAACVDLGYELAGYAQEMICRRIEAAARYAREFASLNLIRELEEEEAKKRQRSGDASATNGGNSSGVNGGGVNSSGAAGNGKSAKKKNKQKGAEKQKDKKDKEEQDKAAKQVEEESRKRAEEDEKQRLAAARQAREQAIEAELERRRRELEAIEAQREAEAIRLAQEASLREQTIAAIAGGSTKTSSTRTQASLDAAAASAAAAALRQAEATAALASLRLNIGPESIPQPPPPPPLSQQGLQGKGKGAQGKASKGAVNSRQPQEAASQQPASQPVSPGKPQQQVEVTSAVAAEKQKRNARRTADGSLLLAAAAASTQEVPAGKQVAVNGKQQQPRNKSHPLDVSMSESASQVSKSIVTSPRSMHFPPLGTGGQAAGTSIAPPPAPPPGRSPAAAAAAAAASSVTNGSRQTSRQASANAANAAAAAALAAAGPVGSQRPATARQQPVQPAWSSVQSTSTGPLRSNESPGMPSVTKRSLLSSPFPNSLGLDVFPDQASSLPPLTLYEGSQSGTLKDPILNQALYVPPLSFSEEVAAPQYGVAHLQQQWSPPASPEAASAANPALGDSSLLPSFSLFSENQLLKAFSSGGVTPGATSSIGTGSAGSPGMPSISGTSALTPISAPRPHMAAAVPSSGFTTPLMSPRTEQLFSPSSAVAPDPDHIMSIMSILEPEAGSTGGQAAGASITNPGGQAARQRNLLSGLGFTSLDVSSSGAGAGTAANRPSPLPQSGSPAPTLAPSLSSSGLAGLSGFNIWSSGSGGLGGGPSSLGGAGSGITSGNAAAAAAAWGSDWSAKDVLPVNLELDVPAQPASQQRQASTGASDSTLRASAPAYYAQQQRPVAAAAAAAVAPASSRQADVPNSYSGRMGGPLGGWMTGSLSSQIGYAGPAYGGSLQRPETGVGMLNSSSVASSAMLGAASSASVKYGASLFPSEAGAGWGNPANGLANAGFSTPSLWGSLEQGQGAGLQQQPPSNPWQPPQQHRNR</sequence>
<feature type="region of interest" description="Disordered" evidence="2">
    <location>
        <begin position="1108"/>
        <end position="1130"/>
    </location>
</feature>
<dbReference type="OrthoDB" id="551194at2759"/>